<organism evidence="7 8">
    <name type="scientific">Diutina rugosa</name>
    <name type="common">Yeast</name>
    <name type="synonym">Candida rugosa</name>
    <dbReference type="NCBI Taxonomy" id="5481"/>
    <lineage>
        <taxon>Eukaryota</taxon>
        <taxon>Fungi</taxon>
        <taxon>Dikarya</taxon>
        <taxon>Ascomycota</taxon>
        <taxon>Saccharomycotina</taxon>
        <taxon>Pichiomycetes</taxon>
        <taxon>Debaryomycetaceae</taxon>
        <taxon>Diutina</taxon>
    </lineage>
</organism>
<dbReference type="InterPro" id="IPR018484">
    <property type="entry name" value="FGGY_N"/>
</dbReference>
<comment type="similarity">
    <text evidence="1">Belongs to the FGGY kinase family.</text>
</comment>
<evidence type="ECO:0008006" key="9">
    <source>
        <dbReference type="Google" id="ProtNLM"/>
    </source>
</evidence>
<reference evidence="7 8" key="1">
    <citation type="submission" date="2019-07" db="EMBL/GenBank/DDBJ databases">
        <title>Genome assembly of two rare yeast pathogens: Diutina rugosa and Trichomonascus ciferrii.</title>
        <authorList>
            <person name="Mixao V."/>
            <person name="Saus E."/>
            <person name="Hansen A."/>
            <person name="Lass-Flor C."/>
            <person name="Gabaldon T."/>
        </authorList>
    </citation>
    <scope>NUCLEOTIDE SEQUENCE [LARGE SCALE GENOMIC DNA]</scope>
    <source>
        <strain evidence="7 8">CBS 613</strain>
    </source>
</reference>
<dbReference type="InterPro" id="IPR043129">
    <property type="entry name" value="ATPase_NBD"/>
</dbReference>
<dbReference type="CDD" id="cd07782">
    <property type="entry name" value="ASKHA_NBD_FGGY_D-RBK"/>
    <property type="match status" value="1"/>
</dbReference>
<feature type="region of interest" description="Disordered" evidence="4">
    <location>
        <begin position="548"/>
        <end position="587"/>
    </location>
</feature>
<evidence type="ECO:0000313" key="8">
    <source>
        <dbReference type="Proteomes" id="UP000449547"/>
    </source>
</evidence>
<evidence type="ECO:0000259" key="6">
    <source>
        <dbReference type="Pfam" id="PF02782"/>
    </source>
</evidence>
<dbReference type="Pfam" id="PF02782">
    <property type="entry name" value="FGGY_C"/>
    <property type="match status" value="1"/>
</dbReference>
<dbReference type="GO" id="GO:0019321">
    <property type="term" value="P:pentose metabolic process"/>
    <property type="evidence" value="ECO:0007669"/>
    <property type="project" value="TreeGrafter"/>
</dbReference>
<dbReference type="NCBIfam" id="TIGR01315">
    <property type="entry name" value="5C_CHO_kinase"/>
    <property type="match status" value="1"/>
</dbReference>
<gene>
    <name evidence="7" type="ORF">DIURU_005592</name>
</gene>
<feature type="domain" description="Carbohydrate kinase FGGY N-terminal" evidence="5">
    <location>
        <begin position="26"/>
        <end position="295"/>
    </location>
</feature>
<comment type="caution">
    <text evidence="7">The sequence shown here is derived from an EMBL/GenBank/DDBJ whole genome shotgun (WGS) entry which is preliminary data.</text>
</comment>
<dbReference type="InterPro" id="IPR018485">
    <property type="entry name" value="FGGY_C"/>
</dbReference>
<dbReference type="AlphaFoldDB" id="A0A642UCU1"/>
<dbReference type="SUPFAM" id="SSF53067">
    <property type="entry name" value="Actin-like ATPase domain"/>
    <property type="match status" value="2"/>
</dbReference>
<dbReference type="GeneID" id="54784243"/>
<feature type="compositionally biased region" description="Polar residues" evidence="4">
    <location>
        <begin position="558"/>
        <end position="567"/>
    </location>
</feature>
<evidence type="ECO:0000256" key="1">
    <source>
        <dbReference type="ARBA" id="ARBA00009156"/>
    </source>
</evidence>
<dbReference type="Pfam" id="PF00370">
    <property type="entry name" value="FGGY_N"/>
    <property type="match status" value="1"/>
</dbReference>
<feature type="region of interest" description="Disordered" evidence="4">
    <location>
        <begin position="624"/>
        <end position="655"/>
    </location>
</feature>
<accession>A0A642UCU1</accession>
<feature type="compositionally biased region" description="Polar residues" evidence="4">
    <location>
        <begin position="646"/>
        <end position="655"/>
    </location>
</feature>
<dbReference type="InterPro" id="IPR006003">
    <property type="entry name" value="FGGY_RbtK-like"/>
</dbReference>
<dbReference type="RefSeq" id="XP_034009648.1">
    <property type="nucleotide sequence ID" value="XM_034158591.1"/>
</dbReference>
<dbReference type="OrthoDB" id="203824at2759"/>
<dbReference type="GO" id="GO:0005737">
    <property type="term" value="C:cytoplasm"/>
    <property type="evidence" value="ECO:0007669"/>
    <property type="project" value="TreeGrafter"/>
</dbReference>
<feature type="region of interest" description="Disordered" evidence="4">
    <location>
        <begin position="733"/>
        <end position="756"/>
    </location>
</feature>
<dbReference type="PANTHER" id="PTHR43435">
    <property type="entry name" value="RIBULOKINASE"/>
    <property type="match status" value="1"/>
</dbReference>
<dbReference type="VEuPathDB" id="FungiDB:DIURU_005592"/>
<proteinExistence type="inferred from homology"/>
<evidence type="ECO:0000256" key="2">
    <source>
        <dbReference type="ARBA" id="ARBA00022679"/>
    </source>
</evidence>
<dbReference type="OMA" id="SCTMTTT"/>
<dbReference type="Gene3D" id="3.30.420.40">
    <property type="match status" value="1"/>
</dbReference>
<keyword evidence="2" id="KW-0808">Transferase</keyword>
<evidence type="ECO:0000313" key="7">
    <source>
        <dbReference type="EMBL" id="KAA8896852.1"/>
    </source>
</evidence>
<sequence length="756" mass="82099">MSRTNLTTRKSSFFNTPQAAPQPDVYYAGVDVGTGSARACLIDTNGVILALAEKPITRHELKPNYITQSSTEIWDAICFCVKHVVRDAGVNPEHVFGIGFDATCSLVAINCDTDEPEAVGPDFTDKKENIILWMDHRAEAETDEINATGDPCLKYVGGTMSIEMELPKMKWLKHHRPNGINDLKFYDLADFLIHKATGTETRSFCSTVCKQGFLPLGVEGSETGWSEKFLNQIRLPELVENDFAKLGGTPAHTGTWKSAGEVVGMLTEKAAEQLGLTTECAVGSGVIDAYAGWIGTVAAKVEVPEKWQHPNTVGDASTKIESACGRLAAVAGTSTCHIAMSKDPHFVKGVWGPYRDVMVPNYWLAEGGQSLTGQLLAHVIAIHPAARELAHEAEQSNLSKFDFLNLTLENLIRDRDVPSVVSLAKHWYFYGDFHGNRSPIADPNMRASIIGQSMDTSVNDLAIQYYAACEFIAQQTRQIVEEMEKSGHDISYVFMSGGQCRNGLLMRLLADCTGKPVIVPRYIDAAVVFGSAILGAVAADAMVQEHLSSGGRSRRTSKLASTRSQVNLDAHGVPERPPSPYTQPTASASTANMAGLAYGGAVPAVAGAGSGVPHMTPMHEETDYFNQSTAKPKSSAVDSDSEDEQTLSFGSKSNVQKGVNQKIRDLKLSPLTHSKNQAEAKATGEKLWELMRQMTGPGKVIVPSDDSAPERQILNAKYKIFLEQCESQRRFRKSVDEVEKSAYGGKVPSRAEAHKA</sequence>
<evidence type="ECO:0000256" key="4">
    <source>
        <dbReference type="SAM" id="MobiDB-lite"/>
    </source>
</evidence>
<dbReference type="EMBL" id="SWFT01000162">
    <property type="protein sequence ID" value="KAA8896852.1"/>
    <property type="molecule type" value="Genomic_DNA"/>
</dbReference>
<dbReference type="GO" id="GO:0019150">
    <property type="term" value="F:D-ribulokinase activity"/>
    <property type="evidence" value="ECO:0007669"/>
    <property type="project" value="TreeGrafter"/>
</dbReference>
<dbReference type="PANTHER" id="PTHR43435:SF4">
    <property type="entry name" value="FGGY CARBOHYDRATE KINASE DOMAIN-CONTAINING PROTEIN"/>
    <property type="match status" value="1"/>
</dbReference>
<feature type="compositionally biased region" description="Polar residues" evidence="4">
    <location>
        <begin position="624"/>
        <end position="638"/>
    </location>
</feature>
<dbReference type="Gene3D" id="1.20.58.2240">
    <property type="match status" value="1"/>
</dbReference>
<keyword evidence="8" id="KW-1185">Reference proteome</keyword>
<dbReference type="Proteomes" id="UP000449547">
    <property type="component" value="Unassembled WGS sequence"/>
</dbReference>
<protein>
    <recommendedName>
        <fullName evidence="9">Carbohydrate kinase FGGY C-terminal domain-containing protein</fullName>
    </recommendedName>
</protein>
<feature type="domain" description="Carbohydrate kinase FGGY C-terminal" evidence="6">
    <location>
        <begin position="327"/>
        <end position="539"/>
    </location>
</feature>
<keyword evidence="3" id="KW-0418">Kinase</keyword>
<evidence type="ECO:0000259" key="5">
    <source>
        <dbReference type="Pfam" id="PF00370"/>
    </source>
</evidence>
<evidence type="ECO:0000256" key="3">
    <source>
        <dbReference type="ARBA" id="ARBA00022777"/>
    </source>
</evidence>
<name>A0A642UCU1_DIURU</name>